<evidence type="ECO:0000256" key="2">
    <source>
        <dbReference type="ARBA" id="ARBA00007067"/>
    </source>
</evidence>
<dbReference type="PANTHER" id="PTHR34874">
    <property type="entry name" value="PROTEIN YCHN"/>
    <property type="match status" value="1"/>
</dbReference>
<name>A0A3M0A8Y9_9GAMM</name>
<keyword evidence="6" id="KW-1185">Reference proteome</keyword>
<evidence type="ECO:0000256" key="3">
    <source>
        <dbReference type="ARBA" id="ARBA00022490"/>
    </source>
</evidence>
<dbReference type="GO" id="GO:0002143">
    <property type="term" value="P:tRNA wobble position uridine thiolation"/>
    <property type="evidence" value="ECO:0007669"/>
    <property type="project" value="TreeGrafter"/>
</dbReference>
<accession>A0A3M0A8Y9</accession>
<dbReference type="InterPro" id="IPR027396">
    <property type="entry name" value="DsrEFH-like"/>
</dbReference>
<sequence length="128" mass="13694">MKFSLLISCAPQLSEMHHNALSFAQAVLDSGHTLESVFFWGEGTSTALKTSVSPRDEHDAATLWRDIAALGGTDLNVCIASATRRGILNKSEAKRHDLPDATVASGFNIVGLGALIEAELSADRVVRF</sequence>
<comment type="caution">
    <text evidence="5">The sequence shown here is derived from an EMBL/GenBank/DDBJ whole genome shotgun (WGS) entry which is preliminary data.</text>
</comment>
<comment type="similarity">
    <text evidence="2">Belongs to the DsrE/TusD family.</text>
</comment>
<keyword evidence="3" id="KW-0963">Cytoplasm</keyword>
<dbReference type="GO" id="GO:1990228">
    <property type="term" value="C:sulfurtransferase complex"/>
    <property type="evidence" value="ECO:0007669"/>
    <property type="project" value="TreeGrafter"/>
</dbReference>
<keyword evidence="4" id="KW-0808">Transferase</keyword>
<organism evidence="5 6">
    <name type="scientific">Umboniibacter marinipuniceus</name>
    <dbReference type="NCBI Taxonomy" id="569599"/>
    <lineage>
        <taxon>Bacteria</taxon>
        <taxon>Pseudomonadati</taxon>
        <taxon>Pseudomonadota</taxon>
        <taxon>Gammaproteobacteria</taxon>
        <taxon>Cellvibrionales</taxon>
        <taxon>Cellvibrionaceae</taxon>
        <taxon>Umboniibacter</taxon>
    </lineage>
</organism>
<dbReference type="InterPro" id="IPR017463">
    <property type="entry name" value="Sulphur_relay_TusD/DsrE"/>
</dbReference>
<proteinExistence type="inferred from homology"/>
<dbReference type="InterPro" id="IPR003787">
    <property type="entry name" value="Sulphur_relay_DsrE/F-like"/>
</dbReference>
<evidence type="ECO:0000313" key="5">
    <source>
        <dbReference type="EMBL" id="RMA81076.1"/>
    </source>
</evidence>
<dbReference type="PANTHER" id="PTHR34874:SF3">
    <property type="entry name" value="SULFURTRANSFERASE TUSD"/>
    <property type="match status" value="1"/>
</dbReference>
<dbReference type="AlphaFoldDB" id="A0A3M0A8Y9"/>
<dbReference type="NCBIfam" id="TIGR03012">
    <property type="entry name" value="sulf_tusD_dsrE"/>
    <property type="match status" value="1"/>
</dbReference>
<evidence type="ECO:0000256" key="4">
    <source>
        <dbReference type="ARBA" id="ARBA00022679"/>
    </source>
</evidence>
<reference evidence="5 6" key="1">
    <citation type="submission" date="2018-10" db="EMBL/GenBank/DDBJ databases">
        <title>Genomic Encyclopedia of Type Strains, Phase IV (KMG-IV): sequencing the most valuable type-strain genomes for metagenomic binning, comparative biology and taxonomic classification.</title>
        <authorList>
            <person name="Goeker M."/>
        </authorList>
    </citation>
    <scope>NUCLEOTIDE SEQUENCE [LARGE SCALE GENOMIC DNA]</scope>
    <source>
        <strain evidence="5 6">DSM 25080</strain>
    </source>
</reference>
<evidence type="ECO:0000313" key="6">
    <source>
        <dbReference type="Proteomes" id="UP000267187"/>
    </source>
</evidence>
<dbReference type="Proteomes" id="UP000267187">
    <property type="component" value="Unassembled WGS sequence"/>
</dbReference>
<dbReference type="Gene3D" id="3.40.1260.10">
    <property type="entry name" value="DsrEFH-like"/>
    <property type="match status" value="1"/>
</dbReference>
<gene>
    <name evidence="5" type="ORF">DFR27_0868</name>
</gene>
<comment type="subcellular location">
    <subcellularLocation>
        <location evidence="1">Cytoplasm</location>
    </subcellularLocation>
</comment>
<dbReference type="GO" id="GO:0016783">
    <property type="term" value="F:sulfurtransferase activity"/>
    <property type="evidence" value="ECO:0007669"/>
    <property type="project" value="InterPro"/>
</dbReference>
<dbReference type="SUPFAM" id="SSF75169">
    <property type="entry name" value="DsrEFH-like"/>
    <property type="match status" value="1"/>
</dbReference>
<dbReference type="OrthoDB" id="9787483at2"/>
<dbReference type="EMBL" id="REFJ01000002">
    <property type="protein sequence ID" value="RMA81076.1"/>
    <property type="molecule type" value="Genomic_DNA"/>
</dbReference>
<dbReference type="NCBIfam" id="NF001237">
    <property type="entry name" value="PRK00207.1"/>
    <property type="match status" value="1"/>
</dbReference>
<evidence type="ECO:0000256" key="1">
    <source>
        <dbReference type="ARBA" id="ARBA00004496"/>
    </source>
</evidence>
<protein>
    <submittedName>
        <fullName evidence="5">tRNA 2-thiouridine synthesizing protein D</fullName>
    </submittedName>
</protein>
<dbReference type="GO" id="GO:0097163">
    <property type="term" value="F:sulfur carrier activity"/>
    <property type="evidence" value="ECO:0007669"/>
    <property type="project" value="TreeGrafter"/>
</dbReference>
<dbReference type="Pfam" id="PF02635">
    <property type="entry name" value="DsrE"/>
    <property type="match status" value="1"/>
</dbReference>
<dbReference type="RefSeq" id="WP_121876240.1">
    <property type="nucleotide sequence ID" value="NZ_REFJ01000002.1"/>
</dbReference>